<dbReference type="Gene3D" id="3.40.50.2000">
    <property type="entry name" value="Glycogen Phosphorylase B"/>
    <property type="match status" value="2"/>
</dbReference>
<dbReference type="PANTHER" id="PTHR30160">
    <property type="entry name" value="TETRAACYLDISACCHARIDE 4'-KINASE-RELATED"/>
    <property type="match status" value="1"/>
</dbReference>
<proteinExistence type="predicted"/>
<dbReference type="AlphaFoldDB" id="H1Y2T3"/>
<dbReference type="CDD" id="cd03789">
    <property type="entry name" value="GT9_LPS_heptosyltransferase"/>
    <property type="match status" value="1"/>
</dbReference>
<dbReference type="SUPFAM" id="SSF53756">
    <property type="entry name" value="UDP-Glycosyltransferase/glycogen phosphorylase"/>
    <property type="match status" value="1"/>
</dbReference>
<organism evidence="3 4">
    <name type="scientific">Mucilaginibacter paludis DSM 18603</name>
    <dbReference type="NCBI Taxonomy" id="714943"/>
    <lineage>
        <taxon>Bacteria</taxon>
        <taxon>Pseudomonadati</taxon>
        <taxon>Bacteroidota</taxon>
        <taxon>Sphingobacteriia</taxon>
        <taxon>Sphingobacteriales</taxon>
        <taxon>Sphingobacteriaceae</taxon>
        <taxon>Mucilaginibacter</taxon>
    </lineage>
</organism>
<evidence type="ECO:0000256" key="1">
    <source>
        <dbReference type="ARBA" id="ARBA00022676"/>
    </source>
</evidence>
<dbReference type="InterPro" id="IPR002201">
    <property type="entry name" value="Glyco_trans_9"/>
</dbReference>
<dbReference type="eggNOG" id="COG0859">
    <property type="taxonomic scope" value="Bacteria"/>
</dbReference>
<protein>
    <submittedName>
        <fullName evidence="3">Glycosyl transferase family 9</fullName>
    </submittedName>
</protein>
<sequence length="332" mass="36918">MKVIKNQHILISRVDAIGDVVLTLPMCGYLKSIYPAVTISFLGKTYTGPVINTCGAVDHFINYDELKVLPQKKQEDFLRSKHIDIIIHVYPQKQIALLAKRAGIKNRIATTNRVYHWFTCNKLVKLSRKNSDLHEAQLNIVLLRPLGINHIPTISQLPNFYNFSSATPLPAGLATLLTKDRFNLILHPKSNGSGREWSLDRFAELINLLPPADFNIFISGSDKEQALLKDWIDTLPRNVIDITGKLTLEQLISFITQADGLVASGTGPLHIAAAAGINTLGLFPGVRPIHAGRWGPIGKRAEYIDSGSDNLNDIAANTAYNRVKNWQILYNL</sequence>
<keyword evidence="2 3" id="KW-0808">Transferase</keyword>
<evidence type="ECO:0000256" key="2">
    <source>
        <dbReference type="ARBA" id="ARBA00022679"/>
    </source>
</evidence>
<reference evidence="3" key="1">
    <citation type="submission" date="2011-09" db="EMBL/GenBank/DDBJ databases">
        <title>The permanent draft genome of Mucilaginibacter paludis DSM 18603.</title>
        <authorList>
            <consortium name="US DOE Joint Genome Institute (JGI-PGF)"/>
            <person name="Lucas S."/>
            <person name="Han J."/>
            <person name="Lapidus A."/>
            <person name="Bruce D."/>
            <person name="Goodwin L."/>
            <person name="Pitluck S."/>
            <person name="Peters L."/>
            <person name="Kyrpides N."/>
            <person name="Mavromatis K."/>
            <person name="Ivanova N."/>
            <person name="Mikhailova N."/>
            <person name="Held B."/>
            <person name="Detter J.C."/>
            <person name="Tapia R."/>
            <person name="Han C."/>
            <person name="Land M."/>
            <person name="Hauser L."/>
            <person name="Markowitz V."/>
            <person name="Cheng J.-F."/>
            <person name="Hugenholtz P."/>
            <person name="Woyke T."/>
            <person name="Wu D."/>
            <person name="Tindall B."/>
            <person name="Brambilla E."/>
            <person name="Klenk H.-P."/>
            <person name="Eisen J.A."/>
        </authorList>
    </citation>
    <scope>NUCLEOTIDE SEQUENCE [LARGE SCALE GENOMIC DNA]</scope>
    <source>
        <strain evidence="3">DSM 18603</strain>
    </source>
</reference>
<dbReference type="GO" id="GO:0008713">
    <property type="term" value="F:ADP-heptose-lipopolysaccharide heptosyltransferase activity"/>
    <property type="evidence" value="ECO:0007669"/>
    <property type="project" value="TreeGrafter"/>
</dbReference>
<dbReference type="EMBL" id="CM001403">
    <property type="protein sequence ID" value="EHQ28262.1"/>
    <property type="molecule type" value="Genomic_DNA"/>
</dbReference>
<accession>H1Y2T3</accession>
<dbReference type="OrthoDB" id="9797795at2"/>
<dbReference type="STRING" id="714943.Mucpa_4171"/>
<dbReference type="RefSeq" id="WP_008509013.1">
    <property type="nucleotide sequence ID" value="NZ_CM001403.1"/>
</dbReference>
<dbReference type="GO" id="GO:0005829">
    <property type="term" value="C:cytosol"/>
    <property type="evidence" value="ECO:0007669"/>
    <property type="project" value="TreeGrafter"/>
</dbReference>
<dbReference type="Pfam" id="PF01075">
    <property type="entry name" value="Glyco_transf_9"/>
    <property type="match status" value="1"/>
</dbReference>
<name>H1Y2T3_9SPHI</name>
<dbReference type="GO" id="GO:0009244">
    <property type="term" value="P:lipopolysaccharide core region biosynthetic process"/>
    <property type="evidence" value="ECO:0007669"/>
    <property type="project" value="TreeGrafter"/>
</dbReference>
<gene>
    <name evidence="3" type="ORF">Mucpa_4171</name>
</gene>
<evidence type="ECO:0000313" key="3">
    <source>
        <dbReference type="EMBL" id="EHQ28262.1"/>
    </source>
</evidence>
<keyword evidence="4" id="KW-1185">Reference proteome</keyword>
<keyword evidence="1" id="KW-0328">Glycosyltransferase</keyword>
<dbReference type="PANTHER" id="PTHR30160:SF15">
    <property type="entry name" value="GLYCOSYLTRANSFERASE HI_0523-RELATED"/>
    <property type="match status" value="1"/>
</dbReference>
<dbReference type="InterPro" id="IPR051199">
    <property type="entry name" value="LPS_LOS_Heptosyltrfase"/>
</dbReference>
<dbReference type="HOGENOM" id="CLU_038371_1_0_10"/>
<dbReference type="Proteomes" id="UP000002774">
    <property type="component" value="Chromosome"/>
</dbReference>
<evidence type="ECO:0000313" key="4">
    <source>
        <dbReference type="Proteomes" id="UP000002774"/>
    </source>
</evidence>